<evidence type="ECO:0000313" key="2">
    <source>
        <dbReference type="Proteomes" id="UP001157418"/>
    </source>
</evidence>
<comment type="caution">
    <text evidence="1">The sequence shown here is derived from an EMBL/GenBank/DDBJ whole genome shotgun (WGS) entry which is preliminary data.</text>
</comment>
<dbReference type="Proteomes" id="UP001157418">
    <property type="component" value="Unassembled WGS sequence"/>
</dbReference>
<reference evidence="1 2" key="1">
    <citation type="submission" date="2022-01" db="EMBL/GenBank/DDBJ databases">
        <authorList>
            <person name="Xiong W."/>
            <person name="Schranz E."/>
        </authorList>
    </citation>
    <scope>NUCLEOTIDE SEQUENCE [LARGE SCALE GENOMIC DNA]</scope>
</reference>
<sequence>MLEDVVPDKVLDPSYVLPESPLSLTGFRSDAFSIDQLLGDPCSSINALPLAYSIGYVDPSPSCISPLTHKCKRSLTHDPFEHFLCEVSRTPLCMLSLSSGHPPPVSVEGCASFILFQEELDEACRDIARAETIISTVLCVDFKFFDRPLTLHDRYLSNEVNLRAAKGMKLDGEGIFLKAGGMHAELSVRYCVASENIFTLANQRSLLESNYEACLRENDIYRAQIAAKCF</sequence>
<proteinExistence type="predicted"/>
<organism evidence="1 2">
    <name type="scientific">Lactuca virosa</name>
    <dbReference type="NCBI Taxonomy" id="75947"/>
    <lineage>
        <taxon>Eukaryota</taxon>
        <taxon>Viridiplantae</taxon>
        <taxon>Streptophyta</taxon>
        <taxon>Embryophyta</taxon>
        <taxon>Tracheophyta</taxon>
        <taxon>Spermatophyta</taxon>
        <taxon>Magnoliopsida</taxon>
        <taxon>eudicotyledons</taxon>
        <taxon>Gunneridae</taxon>
        <taxon>Pentapetalae</taxon>
        <taxon>asterids</taxon>
        <taxon>campanulids</taxon>
        <taxon>Asterales</taxon>
        <taxon>Asteraceae</taxon>
        <taxon>Cichorioideae</taxon>
        <taxon>Cichorieae</taxon>
        <taxon>Lactucinae</taxon>
        <taxon>Lactuca</taxon>
    </lineage>
</organism>
<accession>A0AAU9M2A4</accession>
<name>A0AAU9M2A4_9ASTR</name>
<evidence type="ECO:0000313" key="1">
    <source>
        <dbReference type="EMBL" id="CAH1420807.1"/>
    </source>
</evidence>
<dbReference type="EMBL" id="CAKMRJ010001112">
    <property type="protein sequence ID" value="CAH1420807.1"/>
    <property type="molecule type" value="Genomic_DNA"/>
</dbReference>
<dbReference type="AlphaFoldDB" id="A0AAU9M2A4"/>
<protein>
    <submittedName>
        <fullName evidence="1">Uncharacterized protein</fullName>
    </submittedName>
</protein>
<keyword evidence="2" id="KW-1185">Reference proteome</keyword>
<gene>
    <name evidence="1" type="ORF">LVIROSA_LOCUS8245</name>
</gene>